<evidence type="ECO:0000313" key="2">
    <source>
        <dbReference type="EMBL" id="MDM7860403.1"/>
    </source>
</evidence>
<reference evidence="2 3" key="1">
    <citation type="submission" date="2023-06" db="EMBL/GenBank/DDBJ databases">
        <title>Alteromonas sp. ASW11-36 isolated from intertidal sand.</title>
        <authorList>
            <person name="Li Y."/>
        </authorList>
    </citation>
    <scope>NUCLEOTIDE SEQUENCE [LARGE SCALE GENOMIC DNA]</scope>
    <source>
        <strain evidence="2 3">ASW11-36</strain>
    </source>
</reference>
<keyword evidence="1" id="KW-0812">Transmembrane</keyword>
<evidence type="ECO:0000313" key="3">
    <source>
        <dbReference type="Proteomes" id="UP001234343"/>
    </source>
</evidence>
<keyword evidence="1" id="KW-1133">Transmembrane helix</keyword>
<keyword evidence="1" id="KW-0472">Membrane</keyword>
<comment type="caution">
    <text evidence="2">The sequence shown here is derived from an EMBL/GenBank/DDBJ whole genome shotgun (WGS) entry which is preliminary data.</text>
</comment>
<proteinExistence type="predicted"/>
<gene>
    <name evidence="2" type="ORF">QTP81_07330</name>
</gene>
<sequence length="157" mass="17887">MQNKSVVDIEKENGAPSVPLWKTWGLRLFFAGMVVVLGKNQLLYILDGASEWTPWRGLGHSMLFALSLFAIGGLLRPLAFLPLMIYEVVWKAIWLTVVAMPPFLAGDEIPAIVSAKGSLIGICLICLVIPWRYVWWKYVTQPIEPWRRKKQENSNKY</sequence>
<keyword evidence="3" id="KW-1185">Reference proteome</keyword>
<accession>A0ABT7SW59</accession>
<dbReference type="Proteomes" id="UP001234343">
    <property type="component" value="Unassembled WGS sequence"/>
</dbReference>
<dbReference type="EMBL" id="JAUCBP010000007">
    <property type="protein sequence ID" value="MDM7860403.1"/>
    <property type="molecule type" value="Genomic_DNA"/>
</dbReference>
<feature type="transmembrane region" description="Helical" evidence="1">
    <location>
        <begin position="58"/>
        <end position="76"/>
    </location>
</feature>
<name>A0ABT7SW59_9ALTE</name>
<dbReference type="RefSeq" id="WP_100644600.1">
    <property type="nucleotide sequence ID" value="NZ_JAUCBP010000007.1"/>
</dbReference>
<protein>
    <submittedName>
        <fullName evidence="2">Uncharacterized protein</fullName>
    </submittedName>
</protein>
<organism evidence="2 3">
    <name type="scientific">Alteromonas arenosi</name>
    <dbReference type="NCBI Taxonomy" id="3055817"/>
    <lineage>
        <taxon>Bacteria</taxon>
        <taxon>Pseudomonadati</taxon>
        <taxon>Pseudomonadota</taxon>
        <taxon>Gammaproteobacteria</taxon>
        <taxon>Alteromonadales</taxon>
        <taxon>Alteromonadaceae</taxon>
        <taxon>Alteromonas/Salinimonas group</taxon>
        <taxon>Alteromonas</taxon>
    </lineage>
</organism>
<evidence type="ECO:0000256" key="1">
    <source>
        <dbReference type="SAM" id="Phobius"/>
    </source>
</evidence>
<feature type="transmembrane region" description="Helical" evidence="1">
    <location>
        <begin position="24"/>
        <end position="46"/>
    </location>
</feature>
<feature type="transmembrane region" description="Helical" evidence="1">
    <location>
        <begin position="117"/>
        <end position="136"/>
    </location>
</feature>